<gene>
    <name evidence="1" type="ORF">BS50DRAFT_588756</name>
</gene>
<evidence type="ECO:0008006" key="3">
    <source>
        <dbReference type="Google" id="ProtNLM"/>
    </source>
</evidence>
<proteinExistence type="predicted"/>
<organism evidence="1 2">
    <name type="scientific">Corynespora cassiicola Philippines</name>
    <dbReference type="NCBI Taxonomy" id="1448308"/>
    <lineage>
        <taxon>Eukaryota</taxon>
        <taxon>Fungi</taxon>
        <taxon>Dikarya</taxon>
        <taxon>Ascomycota</taxon>
        <taxon>Pezizomycotina</taxon>
        <taxon>Dothideomycetes</taxon>
        <taxon>Pleosporomycetidae</taxon>
        <taxon>Pleosporales</taxon>
        <taxon>Corynesporascaceae</taxon>
        <taxon>Corynespora</taxon>
    </lineage>
</organism>
<protein>
    <recommendedName>
        <fullName evidence="3">N-acetyltransferase domain-containing protein</fullName>
    </recommendedName>
</protein>
<sequence>MPLKLLSAEYSDMRELMEVMYPACSDPRDPFVDLCMPGLGEWSTSTQGEGIDELAKNSLGEWKLSETKVWVKVVDEESDKIVRYVFTEIHEKNPFEDGSRLREYAEWLINWRYGQAAERCQCPHVSHRQGAASLALQWGVDKADAINAKAFIEATVDGARLYERFGFVTKQIVN</sequence>
<dbReference type="InterPro" id="IPR052523">
    <property type="entry name" value="Trichothecene_AcTrans"/>
</dbReference>
<reference evidence="1 2" key="1">
    <citation type="journal article" date="2018" name="Front. Microbiol.">
        <title>Genome-Wide Analysis of Corynespora cassiicola Leaf Fall Disease Putative Effectors.</title>
        <authorList>
            <person name="Lopez D."/>
            <person name="Ribeiro S."/>
            <person name="Label P."/>
            <person name="Fumanal B."/>
            <person name="Venisse J.S."/>
            <person name="Kohler A."/>
            <person name="de Oliveira R.R."/>
            <person name="Labutti K."/>
            <person name="Lipzen A."/>
            <person name="Lail K."/>
            <person name="Bauer D."/>
            <person name="Ohm R.A."/>
            <person name="Barry K.W."/>
            <person name="Spatafora J."/>
            <person name="Grigoriev I.V."/>
            <person name="Martin F.M."/>
            <person name="Pujade-Renaud V."/>
        </authorList>
    </citation>
    <scope>NUCLEOTIDE SEQUENCE [LARGE SCALE GENOMIC DNA]</scope>
    <source>
        <strain evidence="1 2">Philippines</strain>
    </source>
</reference>
<dbReference type="EMBL" id="KZ678136">
    <property type="protein sequence ID" value="PSN65966.1"/>
    <property type="molecule type" value="Genomic_DNA"/>
</dbReference>
<dbReference type="OrthoDB" id="410198at2759"/>
<dbReference type="AlphaFoldDB" id="A0A2T2NL18"/>
<accession>A0A2T2NL18</accession>
<dbReference type="PANTHER" id="PTHR42791">
    <property type="entry name" value="GNAT FAMILY ACETYLTRANSFERASE"/>
    <property type="match status" value="1"/>
</dbReference>
<name>A0A2T2NL18_CORCC</name>
<evidence type="ECO:0000313" key="2">
    <source>
        <dbReference type="Proteomes" id="UP000240883"/>
    </source>
</evidence>
<dbReference type="Proteomes" id="UP000240883">
    <property type="component" value="Unassembled WGS sequence"/>
</dbReference>
<keyword evidence="2" id="KW-1185">Reference proteome</keyword>
<evidence type="ECO:0000313" key="1">
    <source>
        <dbReference type="EMBL" id="PSN65966.1"/>
    </source>
</evidence>
<dbReference type="Gene3D" id="3.40.630.30">
    <property type="match status" value="1"/>
</dbReference>
<dbReference type="PANTHER" id="PTHR42791:SF1">
    <property type="entry name" value="N-ACETYLTRANSFERASE DOMAIN-CONTAINING PROTEIN"/>
    <property type="match status" value="1"/>
</dbReference>